<reference evidence="1 2" key="1">
    <citation type="submission" date="2016-08" db="EMBL/GenBank/DDBJ databases">
        <authorList>
            <person name="Seilhamer J.J."/>
        </authorList>
    </citation>
    <scope>NUCLEOTIDE SEQUENCE [LARGE SCALE GENOMIC DNA]</scope>
    <source>
        <strain evidence="1 2">PH27A</strain>
    </source>
</reference>
<organism evidence="1 2">
    <name type="scientific">Terasakiispira papahanaumokuakeensis</name>
    <dbReference type="NCBI Taxonomy" id="197479"/>
    <lineage>
        <taxon>Bacteria</taxon>
        <taxon>Pseudomonadati</taxon>
        <taxon>Pseudomonadota</taxon>
        <taxon>Gammaproteobacteria</taxon>
        <taxon>Oceanospirillales</taxon>
        <taxon>Terasakiispira</taxon>
    </lineage>
</organism>
<comment type="caution">
    <text evidence="1">The sequence shown here is derived from an EMBL/GenBank/DDBJ whole genome shotgun (WGS) entry which is preliminary data.</text>
</comment>
<evidence type="ECO:0000313" key="2">
    <source>
        <dbReference type="Proteomes" id="UP000094291"/>
    </source>
</evidence>
<accession>A0A1E2V769</accession>
<proteinExistence type="predicted"/>
<protein>
    <submittedName>
        <fullName evidence="1">Uncharacterized protein</fullName>
    </submittedName>
</protein>
<evidence type="ECO:0000313" key="1">
    <source>
        <dbReference type="EMBL" id="ODC02831.1"/>
    </source>
</evidence>
<dbReference type="RefSeq" id="WP_068997226.1">
    <property type="nucleotide sequence ID" value="NZ_MDTQ01000001.1"/>
</dbReference>
<dbReference type="Proteomes" id="UP000094291">
    <property type="component" value="Unassembled WGS sequence"/>
</dbReference>
<dbReference type="AlphaFoldDB" id="A0A1E2V769"/>
<keyword evidence="2" id="KW-1185">Reference proteome</keyword>
<gene>
    <name evidence="1" type="ORF">BFW38_03960</name>
</gene>
<name>A0A1E2V769_9GAMM</name>
<dbReference type="OrthoDB" id="6119616at2"/>
<sequence length="105" mass="12055">MHEWVNLTTRIGESIQNPQTDQLRAALDELFASKDEEHPDSWVECGSEQGPLYSLTFFYSGRGIYTQYSDADMTEELENREIKVSGPAEALQLWEYLISGLHEKL</sequence>
<dbReference type="EMBL" id="MDTQ01000001">
    <property type="protein sequence ID" value="ODC02831.1"/>
    <property type="molecule type" value="Genomic_DNA"/>
</dbReference>